<dbReference type="EMBL" id="ULHB01000026">
    <property type="protein sequence ID" value="SYW77491.1"/>
    <property type="molecule type" value="Genomic_DNA"/>
</dbReference>
<dbReference type="Proteomes" id="UP000658997">
    <property type="component" value="Unassembled WGS sequence"/>
</dbReference>
<dbReference type="InterPro" id="IPR045992">
    <property type="entry name" value="DUF5948"/>
</dbReference>
<evidence type="ECO:0000256" key="1">
    <source>
        <dbReference type="SAM" id="SignalP"/>
    </source>
</evidence>
<name>A0A8H8TRM4_9BASI</name>
<protein>
    <submittedName>
        <fullName evidence="2">Related to conserved hypothetical Ustilaginaceae-specific protein</fullName>
    </submittedName>
</protein>
<dbReference type="AlphaFoldDB" id="A0A8H8TRM4"/>
<feature type="chain" id="PRO_5034288062" evidence="1">
    <location>
        <begin position="21"/>
        <end position="175"/>
    </location>
</feature>
<comment type="caution">
    <text evidence="2">The sequence shown here is derived from an EMBL/GenBank/DDBJ whole genome shotgun (WGS) entry which is preliminary data.</text>
</comment>
<reference evidence="2" key="1">
    <citation type="submission" date="2018-08" db="EMBL/GenBank/DDBJ databases">
        <authorList>
            <person name="Guldener U."/>
        </authorList>
    </citation>
    <scope>NUCLEOTIDE SEQUENCE</scope>
    <source>
        <strain evidence="2">UB2</strain>
    </source>
</reference>
<organism evidence="2 3">
    <name type="scientific">Ustilago bromivora</name>
    <dbReference type="NCBI Taxonomy" id="307758"/>
    <lineage>
        <taxon>Eukaryota</taxon>
        <taxon>Fungi</taxon>
        <taxon>Dikarya</taxon>
        <taxon>Basidiomycota</taxon>
        <taxon>Ustilaginomycotina</taxon>
        <taxon>Ustilaginomycetes</taxon>
        <taxon>Ustilaginales</taxon>
        <taxon>Ustilaginaceae</taxon>
        <taxon>Ustilago</taxon>
    </lineage>
</organism>
<gene>
    <name evidence="2" type="ORF">UBRO2_01871</name>
</gene>
<evidence type="ECO:0000313" key="2">
    <source>
        <dbReference type="EMBL" id="SYW77491.1"/>
    </source>
</evidence>
<feature type="signal peptide" evidence="1">
    <location>
        <begin position="1"/>
        <end position="20"/>
    </location>
</feature>
<accession>A0A8H8TRM4</accession>
<sequence>MRFTATFLVLALAGLSPAMAAHWAICTNNTNGTGGTNVQVTKDCCAATREHSTTAFNEAAKECQDALGLGNGINLVRQQHFTMRFTLVFTVFGLITAAASVQGAHWAICTNNTNGTGGTNVKVTRDCCAAAREHGSTAFNENQKECEDALRLDNGINLGRFIQCCGSRGAGSDGK</sequence>
<evidence type="ECO:0000313" key="3">
    <source>
        <dbReference type="Proteomes" id="UP000658997"/>
    </source>
</evidence>
<keyword evidence="1" id="KW-0732">Signal</keyword>
<keyword evidence="3" id="KW-1185">Reference proteome</keyword>
<dbReference type="Pfam" id="PF19373">
    <property type="entry name" value="DUF5948"/>
    <property type="match status" value="2"/>
</dbReference>
<proteinExistence type="predicted"/>